<dbReference type="PROSITE" id="PS51257">
    <property type="entry name" value="PROKAR_LIPOPROTEIN"/>
    <property type="match status" value="1"/>
</dbReference>
<protein>
    <recommendedName>
        <fullName evidence="6">TRAP-type C4-dicarboxylate transport system</fullName>
    </recommendedName>
</protein>
<dbReference type="CDD" id="cd13665">
    <property type="entry name" value="PBP2_TRAP_Dctp3_4"/>
    <property type="match status" value="1"/>
</dbReference>
<dbReference type="AlphaFoldDB" id="W4Q7W2"/>
<sequence length="373" mass="40741">MKTGNAKFFKQTFSVFFLVLVFLVMTACSQGASESSAGEGETTDTTETTESTTPAASSGDSVELMISHFVSPQHGQHTKVFEPFAEEVAQLTEGRVTASIYPGAALGAPTAQYEMATTGIADITYAIQGYTPGKFPLSSVVELPFLAGTAEKATSILWDLYNEFPEIQEEYRENKVLWLFGIDNDQILTTDKEIKSVEDLKGLKISTPSPASNAVVEAWGAIPVFMPMNEVYEAMQRGIVDGRLGPYSAVANFNLDEVTGYITEGDFYTTNFAITMNQQSWDSLSAEDQEVINGLLDKYRGLAAQVYSDDAELGKQAAIDAGAVITELTDDQKVEFQTALEPIHEKWVEDMNKDGLPGTEVHEAAMKLSEQYE</sequence>
<dbReference type="InterPro" id="IPR038404">
    <property type="entry name" value="TRAP_DctP_sf"/>
</dbReference>
<comment type="caution">
    <text evidence="4">The sequence shown here is derived from an EMBL/GenBank/DDBJ whole genome shotgun (WGS) entry which is preliminary data.</text>
</comment>
<feature type="signal peptide" evidence="3">
    <location>
        <begin position="1"/>
        <end position="32"/>
    </location>
</feature>
<evidence type="ECO:0000256" key="2">
    <source>
        <dbReference type="SAM" id="MobiDB-lite"/>
    </source>
</evidence>
<feature type="chain" id="PRO_5039219378" description="TRAP-type C4-dicarboxylate transport system" evidence="3">
    <location>
        <begin position="33"/>
        <end position="373"/>
    </location>
</feature>
<reference evidence="4" key="1">
    <citation type="journal article" date="2014" name="Genome Announc.">
        <title>Draft Genome Sequences of Three Alkaliphilic Bacillus Strains, Bacillus wakoensis JCM 9140T, Bacillus akibai JCM 9157T, and Bacillus hemicellulosilyticus JCM 9152T.</title>
        <authorList>
            <person name="Yuki M."/>
            <person name="Oshima K."/>
            <person name="Suda W."/>
            <person name="Oshida Y."/>
            <person name="Kitamura K."/>
            <person name="Iida T."/>
            <person name="Hattori M."/>
            <person name="Ohkuma M."/>
        </authorList>
    </citation>
    <scope>NUCLEOTIDE SEQUENCE [LARGE SCALE GENOMIC DNA]</scope>
    <source>
        <strain evidence="4">JCM 9140</strain>
    </source>
</reference>
<keyword evidence="1 3" id="KW-0732">Signal</keyword>
<evidence type="ECO:0000313" key="4">
    <source>
        <dbReference type="EMBL" id="GAE28050.1"/>
    </source>
</evidence>
<feature type="region of interest" description="Disordered" evidence="2">
    <location>
        <begin position="33"/>
        <end position="59"/>
    </location>
</feature>
<dbReference type="OrthoDB" id="1646at2"/>
<dbReference type="SUPFAM" id="SSF53850">
    <property type="entry name" value="Periplasmic binding protein-like II"/>
    <property type="match status" value="1"/>
</dbReference>
<dbReference type="Pfam" id="PF03480">
    <property type="entry name" value="DctP"/>
    <property type="match status" value="1"/>
</dbReference>
<evidence type="ECO:0008006" key="6">
    <source>
        <dbReference type="Google" id="ProtNLM"/>
    </source>
</evidence>
<dbReference type="Proteomes" id="UP000018890">
    <property type="component" value="Unassembled WGS sequence"/>
</dbReference>
<dbReference type="InterPro" id="IPR018389">
    <property type="entry name" value="DctP_fam"/>
</dbReference>
<name>W4Q7W2_9BACI</name>
<dbReference type="Gene3D" id="3.40.190.170">
    <property type="entry name" value="Bacterial extracellular solute-binding protein, family 7"/>
    <property type="match status" value="1"/>
</dbReference>
<proteinExistence type="predicted"/>
<dbReference type="STRING" id="1236970.JCM9140_4238"/>
<dbReference type="GO" id="GO:0055085">
    <property type="term" value="P:transmembrane transport"/>
    <property type="evidence" value="ECO:0007669"/>
    <property type="project" value="InterPro"/>
</dbReference>
<dbReference type="PANTHER" id="PTHR33376:SF15">
    <property type="entry name" value="BLL6794 PROTEIN"/>
    <property type="match status" value="1"/>
</dbReference>
<accession>W4Q7W2</accession>
<dbReference type="NCBIfam" id="NF037995">
    <property type="entry name" value="TRAP_S1"/>
    <property type="match status" value="1"/>
</dbReference>
<evidence type="ECO:0000256" key="1">
    <source>
        <dbReference type="ARBA" id="ARBA00022729"/>
    </source>
</evidence>
<dbReference type="PANTHER" id="PTHR33376">
    <property type="match status" value="1"/>
</dbReference>
<organism evidence="4 5">
    <name type="scientific">Halalkalibacter wakoensis JCM 9140</name>
    <dbReference type="NCBI Taxonomy" id="1236970"/>
    <lineage>
        <taxon>Bacteria</taxon>
        <taxon>Bacillati</taxon>
        <taxon>Bacillota</taxon>
        <taxon>Bacilli</taxon>
        <taxon>Bacillales</taxon>
        <taxon>Bacillaceae</taxon>
        <taxon>Halalkalibacter</taxon>
    </lineage>
</organism>
<dbReference type="EMBL" id="BAUT01000079">
    <property type="protein sequence ID" value="GAE28050.1"/>
    <property type="molecule type" value="Genomic_DNA"/>
</dbReference>
<keyword evidence="5" id="KW-1185">Reference proteome</keyword>
<evidence type="ECO:0000256" key="3">
    <source>
        <dbReference type="SAM" id="SignalP"/>
    </source>
</evidence>
<evidence type="ECO:0000313" key="5">
    <source>
        <dbReference type="Proteomes" id="UP000018890"/>
    </source>
</evidence>
<gene>
    <name evidence="4" type="ORF">JCM9140_4238</name>
</gene>
<dbReference type="RefSeq" id="WP_034750202.1">
    <property type="nucleotide sequence ID" value="NZ_BAUT01000079.1"/>
</dbReference>